<dbReference type="Gene3D" id="1.20.59.20">
    <property type="match status" value="1"/>
</dbReference>
<feature type="binding site" evidence="6">
    <location>
        <begin position="28"/>
        <end position="33"/>
    </location>
    <ligand>
        <name>ATP</name>
        <dbReference type="ChEBI" id="CHEBI:30616"/>
    </ligand>
</feature>
<evidence type="ECO:0000256" key="2">
    <source>
        <dbReference type="ARBA" id="ARBA00022694"/>
    </source>
</evidence>
<sequence>MKAWDIFYQNISQNGFVIHGDKIILSVSGGMDSMCMLHLFWRLAKKMDIVLLAVNFNHNLRKESVKEAKTVKDLSAEFGIDCLLEEIDVKEYSKKHSLSVETAGRNLRYLILERIAKKYKCNKIATAHNANDNAETVLMRFLRGSGNFAGIPQKRKISRNLVVIRPLLPVKRKLIEEYVRNHKLPFCTDKSNFSDVYTRNKIRLSLMPIFEKINPMAVEHIFALSCIQYRENAYLEEISAKFLKKCAKKQKNRILFDLKTFLRYNETIRFRILKNLLPQKKYNSHINLIMRKILLSDTSVYRLSAGWIFKIKLDKACFIRN</sequence>
<evidence type="ECO:0000256" key="5">
    <source>
        <dbReference type="ARBA" id="ARBA00048539"/>
    </source>
</evidence>
<dbReference type="GO" id="GO:0006400">
    <property type="term" value="P:tRNA modification"/>
    <property type="evidence" value="ECO:0007669"/>
    <property type="project" value="UniProtKB-UniRule"/>
</dbReference>
<dbReference type="Pfam" id="PF01171">
    <property type="entry name" value="ATP_bind_3"/>
    <property type="match status" value="1"/>
</dbReference>
<dbReference type="GO" id="GO:0005524">
    <property type="term" value="F:ATP binding"/>
    <property type="evidence" value="ECO:0007669"/>
    <property type="project" value="UniProtKB-UniRule"/>
</dbReference>
<evidence type="ECO:0000313" key="9">
    <source>
        <dbReference type="Proteomes" id="UP000095237"/>
    </source>
</evidence>
<comment type="function">
    <text evidence="6">Ligates lysine onto the cytidine present at position 34 of the AUA codon-specific tRNA(Ile) that contains the anticodon CAU, in an ATP-dependent manner. Cytidine is converted to lysidine, thus changing the amino acid specificity of the tRNA from methionine to isoleucine.</text>
</comment>
<comment type="caution">
    <text evidence="8">The sequence shown here is derived from an EMBL/GenBank/DDBJ whole genome shotgun (WGS) entry which is preliminary data.</text>
</comment>
<dbReference type="HAMAP" id="MF_01161">
    <property type="entry name" value="tRNA_Ile_lys_synt"/>
    <property type="match status" value="1"/>
</dbReference>
<dbReference type="PANTHER" id="PTHR43033:SF1">
    <property type="entry name" value="TRNA(ILE)-LYSIDINE SYNTHASE-RELATED"/>
    <property type="match status" value="1"/>
</dbReference>
<keyword evidence="3 6" id="KW-0547">Nucleotide-binding</keyword>
<protein>
    <recommendedName>
        <fullName evidence="6">tRNA(Ile)-lysidine synthase</fullName>
        <ecNumber evidence="6">6.3.4.19</ecNumber>
    </recommendedName>
    <alternativeName>
        <fullName evidence="6">tRNA(Ile)-2-lysyl-cytidine synthase</fullName>
    </alternativeName>
    <alternativeName>
        <fullName evidence="6">tRNA(Ile)-lysidine synthetase</fullName>
    </alternativeName>
</protein>
<dbReference type="Gene3D" id="3.40.50.620">
    <property type="entry name" value="HUPs"/>
    <property type="match status" value="1"/>
</dbReference>
<evidence type="ECO:0000256" key="1">
    <source>
        <dbReference type="ARBA" id="ARBA00022598"/>
    </source>
</evidence>
<proteinExistence type="inferred from homology"/>
<evidence type="ECO:0000256" key="6">
    <source>
        <dbReference type="HAMAP-Rule" id="MF_01161"/>
    </source>
</evidence>
<dbReference type="InterPro" id="IPR014729">
    <property type="entry name" value="Rossmann-like_a/b/a_fold"/>
</dbReference>
<feature type="domain" description="tRNA(Ile)-lysidine/2-thiocytidine synthase N-terminal" evidence="7">
    <location>
        <begin position="22"/>
        <end position="203"/>
    </location>
</feature>
<dbReference type="InterPro" id="IPR012795">
    <property type="entry name" value="tRNA_Ile_lys_synt_N"/>
</dbReference>
<dbReference type="SUPFAM" id="SSF82829">
    <property type="entry name" value="MesJ substrate recognition domain-like"/>
    <property type="match status" value="1"/>
</dbReference>
<evidence type="ECO:0000256" key="4">
    <source>
        <dbReference type="ARBA" id="ARBA00022840"/>
    </source>
</evidence>
<dbReference type="EMBL" id="LNVX01000291">
    <property type="protein sequence ID" value="OEG70668.1"/>
    <property type="molecule type" value="Genomic_DNA"/>
</dbReference>
<comment type="subcellular location">
    <subcellularLocation>
        <location evidence="6">Cytoplasm</location>
    </subcellularLocation>
</comment>
<keyword evidence="2 6" id="KW-0819">tRNA processing</keyword>
<evidence type="ECO:0000256" key="3">
    <source>
        <dbReference type="ARBA" id="ARBA00022741"/>
    </source>
</evidence>
<evidence type="ECO:0000313" key="8">
    <source>
        <dbReference type="EMBL" id="OEG70668.1"/>
    </source>
</evidence>
<dbReference type="AlphaFoldDB" id="A0A1E5IL40"/>
<keyword evidence="1 6" id="KW-0436">Ligase</keyword>
<reference evidence="8 9" key="1">
    <citation type="submission" date="2015-11" db="EMBL/GenBank/DDBJ databases">
        <title>Evidence for parallel genomic evolution in an endosymbiosis of termite gut flagellates.</title>
        <authorList>
            <person name="Zheng H."/>
        </authorList>
    </citation>
    <scope>NUCLEOTIDE SEQUENCE [LARGE SCALE GENOMIC DNA]</scope>
    <source>
        <strain evidence="8 9">CET450</strain>
    </source>
</reference>
<dbReference type="InterPro" id="IPR012094">
    <property type="entry name" value="tRNA_Ile_lys_synt"/>
</dbReference>
<name>A0A1E5IL40_ENDTX</name>
<dbReference type="EC" id="6.3.4.19" evidence="6"/>
<evidence type="ECO:0000259" key="7">
    <source>
        <dbReference type="Pfam" id="PF01171"/>
    </source>
</evidence>
<dbReference type="Proteomes" id="UP000095237">
    <property type="component" value="Unassembled WGS sequence"/>
</dbReference>
<dbReference type="NCBIfam" id="TIGR02432">
    <property type="entry name" value="lysidine_TilS_N"/>
    <property type="match status" value="1"/>
</dbReference>
<dbReference type="GO" id="GO:0005737">
    <property type="term" value="C:cytoplasm"/>
    <property type="evidence" value="ECO:0007669"/>
    <property type="project" value="UniProtKB-SubCell"/>
</dbReference>
<gene>
    <name evidence="6" type="primary">tilS</name>
    <name evidence="8" type="ORF">ATZ36_16950</name>
</gene>
<organism evidence="8 9">
    <name type="scientific">Endomicrobium trichonymphae</name>
    <dbReference type="NCBI Taxonomy" id="1408204"/>
    <lineage>
        <taxon>Bacteria</taxon>
        <taxon>Pseudomonadati</taxon>
        <taxon>Elusimicrobiota</taxon>
        <taxon>Endomicrobiia</taxon>
        <taxon>Endomicrobiales</taxon>
        <taxon>Endomicrobiaceae</taxon>
        <taxon>Candidatus Endomicrobiellum</taxon>
    </lineage>
</organism>
<keyword evidence="9" id="KW-1185">Reference proteome</keyword>
<dbReference type="GO" id="GO:0032267">
    <property type="term" value="F:tRNA(Ile)-lysidine synthase activity"/>
    <property type="evidence" value="ECO:0007669"/>
    <property type="project" value="UniProtKB-EC"/>
</dbReference>
<comment type="similarity">
    <text evidence="6">Belongs to the tRNA(Ile)-lysidine synthase family.</text>
</comment>
<dbReference type="SUPFAM" id="SSF52402">
    <property type="entry name" value="Adenine nucleotide alpha hydrolases-like"/>
    <property type="match status" value="1"/>
</dbReference>
<keyword evidence="6" id="KW-0963">Cytoplasm</keyword>
<dbReference type="InterPro" id="IPR011063">
    <property type="entry name" value="TilS/TtcA_N"/>
</dbReference>
<keyword evidence="4 6" id="KW-0067">ATP-binding</keyword>
<comment type="catalytic activity">
    <reaction evidence="5 6">
        <text>cytidine(34) in tRNA(Ile2) + L-lysine + ATP = lysidine(34) in tRNA(Ile2) + AMP + diphosphate + H(+)</text>
        <dbReference type="Rhea" id="RHEA:43744"/>
        <dbReference type="Rhea" id="RHEA-COMP:10625"/>
        <dbReference type="Rhea" id="RHEA-COMP:10670"/>
        <dbReference type="ChEBI" id="CHEBI:15378"/>
        <dbReference type="ChEBI" id="CHEBI:30616"/>
        <dbReference type="ChEBI" id="CHEBI:32551"/>
        <dbReference type="ChEBI" id="CHEBI:33019"/>
        <dbReference type="ChEBI" id="CHEBI:82748"/>
        <dbReference type="ChEBI" id="CHEBI:83665"/>
        <dbReference type="ChEBI" id="CHEBI:456215"/>
        <dbReference type="EC" id="6.3.4.19"/>
    </reaction>
</comment>
<accession>A0A1E5IL40</accession>
<dbReference type="CDD" id="cd01992">
    <property type="entry name" value="TilS_N"/>
    <property type="match status" value="1"/>
</dbReference>
<comment type="domain">
    <text evidence="6">The N-terminal region contains the highly conserved SGGXDS motif, predicted to be a P-loop motif involved in ATP binding.</text>
</comment>
<dbReference type="PANTHER" id="PTHR43033">
    <property type="entry name" value="TRNA(ILE)-LYSIDINE SYNTHASE-RELATED"/>
    <property type="match status" value="1"/>
</dbReference>